<dbReference type="InterPro" id="IPR036236">
    <property type="entry name" value="Znf_C2H2_sf"/>
</dbReference>
<feature type="domain" description="C2H2-type" evidence="2">
    <location>
        <begin position="340"/>
        <end position="364"/>
    </location>
</feature>
<dbReference type="GO" id="GO:0003676">
    <property type="term" value="F:nucleic acid binding"/>
    <property type="evidence" value="ECO:0007669"/>
    <property type="project" value="InterPro"/>
</dbReference>
<dbReference type="AlphaFoldDB" id="A0A0D9X653"/>
<protein>
    <recommendedName>
        <fullName evidence="6">C2H2-type domain-containing protein</fullName>
    </recommendedName>
</protein>
<sequence>MEFRYRAGDDRSRSPPSPATASSGSADGFHAHDCGTGDYGGDSGVAPCSQPPASLTVTADAVRDELRQAKKEKIRERILREEAEDWELEAEVRRELMEQIFPLLRRSGNNNAPPAGATSAVQVVSKANASASAAILPTKRKNPAVATASASAAVSAETSSKRPKADLTCAVCGITSTGEKALQDHLNGKSHKKKAAAAALAMPAEPEKDDDQMEVEEEEADDDAAAMMMMMMMPPPASDDGFVPTKLTMRSHAGEMYNVMQMDGYLLCEACNVRAADRVTMMCHLNGSKHVSKSKATKLNQQSGKPAPATLEEGGQPGTVVVEAGGEKHVVRRLDVDGFLLCEACNVKAPSLCVMQSHLVGKKHKSSMSAAAVAKGKAETATAANAGGSIEAAQVTGSAMEVVKDVVVADDAPGEEAKNIVVAAAAPVVPGPATASLESFDMIVDGERHAVTRIGDFLGCTPCNVKATSESDMRLHLRGKKHKTRSASPFASFSVKPPSPPRDDVVTARADADGSAAPPKIADSEAPPGAATGQEMRIQVGGRLFVVLRQANGALLCEPCGVRCDGKTDMVFHLYTQDHLARCGVAAHQPEVVEEKKPATVATPPASDDGGEQ</sequence>
<proteinExistence type="predicted"/>
<feature type="domain" description="C2H2-type" evidence="2">
    <location>
        <begin position="167"/>
        <end position="191"/>
    </location>
</feature>
<evidence type="ECO:0000313" key="5">
    <source>
        <dbReference type="Proteomes" id="UP000032180"/>
    </source>
</evidence>
<reference evidence="5" key="2">
    <citation type="submission" date="2013-12" db="EMBL/GenBank/DDBJ databases">
        <authorList>
            <person name="Yu Y."/>
            <person name="Lee S."/>
            <person name="de Baynast K."/>
            <person name="Wissotski M."/>
            <person name="Liu L."/>
            <person name="Talag J."/>
            <person name="Goicoechea J."/>
            <person name="Angelova A."/>
            <person name="Jetty R."/>
            <person name="Kudrna D."/>
            <person name="Golser W."/>
            <person name="Rivera L."/>
            <person name="Zhang J."/>
            <person name="Wing R."/>
        </authorList>
    </citation>
    <scope>NUCLEOTIDE SEQUENCE</scope>
</reference>
<dbReference type="Gramene" id="LPERR08G07610.1">
    <property type="protein sequence ID" value="LPERR08G07610.1"/>
    <property type="gene ID" value="LPERR08G07610"/>
</dbReference>
<dbReference type="Gene3D" id="3.30.160.60">
    <property type="entry name" value="Classic Zinc Finger"/>
    <property type="match status" value="4"/>
</dbReference>
<dbReference type="PANTHER" id="PTHR47487:SF2">
    <property type="entry name" value="C2H2-TYPE DOMAIN-CONTAINING PROTEIN"/>
    <property type="match status" value="1"/>
</dbReference>
<dbReference type="InterPro" id="IPR003604">
    <property type="entry name" value="Matrin/U1-like-C_Znf_C2H2"/>
</dbReference>
<dbReference type="EnsemblPlants" id="LPERR08G07610.1">
    <property type="protein sequence ID" value="LPERR08G07610.1"/>
    <property type="gene ID" value="LPERR08G07610"/>
</dbReference>
<dbReference type="Pfam" id="PF12874">
    <property type="entry name" value="zf-met"/>
    <property type="match status" value="4"/>
</dbReference>
<feature type="domain" description="C2H2-type" evidence="2">
    <location>
        <begin position="266"/>
        <end position="290"/>
    </location>
</feature>
<reference evidence="4" key="3">
    <citation type="submission" date="2015-04" db="UniProtKB">
        <authorList>
            <consortium name="EnsemblPlants"/>
        </authorList>
    </citation>
    <scope>IDENTIFICATION</scope>
</reference>
<keyword evidence="5" id="KW-1185">Reference proteome</keyword>
<feature type="domain" description="C2H2-type" evidence="2">
    <location>
        <begin position="458"/>
        <end position="482"/>
    </location>
</feature>
<reference evidence="4 5" key="1">
    <citation type="submission" date="2012-08" db="EMBL/GenBank/DDBJ databases">
        <title>Oryza genome evolution.</title>
        <authorList>
            <person name="Wing R.A."/>
        </authorList>
    </citation>
    <scope>NUCLEOTIDE SEQUENCE</scope>
</reference>
<feature type="domain" description="U1-type" evidence="3">
    <location>
        <begin position="337"/>
        <end position="371"/>
    </location>
</feature>
<dbReference type="HOGENOM" id="CLU_026061_0_0_1"/>
<organism evidence="4 5">
    <name type="scientific">Leersia perrieri</name>
    <dbReference type="NCBI Taxonomy" id="77586"/>
    <lineage>
        <taxon>Eukaryota</taxon>
        <taxon>Viridiplantae</taxon>
        <taxon>Streptophyta</taxon>
        <taxon>Embryophyta</taxon>
        <taxon>Tracheophyta</taxon>
        <taxon>Spermatophyta</taxon>
        <taxon>Magnoliopsida</taxon>
        <taxon>Liliopsida</taxon>
        <taxon>Poales</taxon>
        <taxon>Poaceae</taxon>
        <taxon>BOP clade</taxon>
        <taxon>Oryzoideae</taxon>
        <taxon>Oryzeae</taxon>
        <taxon>Oryzinae</taxon>
        <taxon>Leersia</taxon>
    </lineage>
</organism>
<dbReference type="STRING" id="77586.A0A0D9X653"/>
<feature type="domain" description="U1-type" evidence="3">
    <location>
        <begin position="454"/>
        <end position="489"/>
    </location>
</feature>
<feature type="region of interest" description="Disordered" evidence="1">
    <location>
        <begin position="293"/>
        <end position="316"/>
    </location>
</feature>
<dbReference type="eggNOG" id="ENOG502S27J">
    <property type="taxonomic scope" value="Eukaryota"/>
</dbReference>
<feature type="domain" description="U1-type" evidence="3">
    <location>
        <begin position="164"/>
        <end position="198"/>
    </location>
</feature>
<evidence type="ECO:0000259" key="3">
    <source>
        <dbReference type="SMART" id="SM00451"/>
    </source>
</evidence>
<feature type="domain" description="C2H2-type" evidence="2">
    <location>
        <begin position="555"/>
        <end position="579"/>
    </location>
</feature>
<dbReference type="SMART" id="SM00355">
    <property type="entry name" value="ZnF_C2H2"/>
    <property type="match status" value="5"/>
</dbReference>
<feature type="compositionally biased region" description="Basic and acidic residues" evidence="1">
    <location>
        <begin position="501"/>
        <end position="512"/>
    </location>
</feature>
<evidence type="ECO:0000256" key="1">
    <source>
        <dbReference type="SAM" id="MobiDB-lite"/>
    </source>
</evidence>
<accession>A0A0D9X653</accession>
<evidence type="ECO:0008006" key="6">
    <source>
        <dbReference type="Google" id="ProtNLM"/>
    </source>
</evidence>
<dbReference type="SMART" id="SM00451">
    <property type="entry name" value="ZnF_U1"/>
    <property type="match status" value="4"/>
</dbReference>
<feature type="compositionally biased region" description="Low complexity" evidence="1">
    <location>
        <begin position="19"/>
        <end position="28"/>
    </location>
</feature>
<name>A0A0D9X653_9ORYZ</name>
<dbReference type="Proteomes" id="UP000032180">
    <property type="component" value="Chromosome 8"/>
</dbReference>
<feature type="compositionally biased region" description="Basic and acidic residues" evidence="1">
    <location>
        <begin position="1"/>
        <end position="13"/>
    </location>
</feature>
<feature type="region of interest" description="Disordered" evidence="1">
    <location>
        <begin position="480"/>
        <end position="530"/>
    </location>
</feature>
<dbReference type="InterPro" id="IPR013087">
    <property type="entry name" value="Znf_C2H2_type"/>
</dbReference>
<feature type="region of interest" description="Disordered" evidence="1">
    <location>
        <begin position="1"/>
        <end position="52"/>
    </location>
</feature>
<dbReference type="GO" id="GO:0008270">
    <property type="term" value="F:zinc ion binding"/>
    <property type="evidence" value="ECO:0007669"/>
    <property type="project" value="InterPro"/>
</dbReference>
<feature type="region of interest" description="Disordered" evidence="1">
    <location>
        <begin position="594"/>
        <end position="613"/>
    </location>
</feature>
<dbReference type="PANTHER" id="PTHR47487">
    <property type="entry name" value="OS06G0651300 PROTEIN-RELATED"/>
    <property type="match status" value="1"/>
</dbReference>
<evidence type="ECO:0000313" key="4">
    <source>
        <dbReference type="EnsemblPlants" id="LPERR08G07610.1"/>
    </source>
</evidence>
<evidence type="ECO:0000259" key="2">
    <source>
        <dbReference type="SMART" id="SM00355"/>
    </source>
</evidence>
<dbReference type="SUPFAM" id="SSF57667">
    <property type="entry name" value="beta-beta-alpha zinc fingers"/>
    <property type="match status" value="4"/>
</dbReference>
<feature type="domain" description="U1-type" evidence="3">
    <location>
        <begin position="263"/>
        <end position="297"/>
    </location>
</feature>